<comment type="caution">
    <text evidence="5">The sequence shown here is derived from an EMBL/GenBank/DDBJ whole genome shotgun (WGS) entry which is preliminary data.</text>
</comment>
<dbReference type="InterPro" id="IPR050881">
    <property type="entry name" value="LL-DAP_aminotransferase"/>
</dbReference>
<dbReference type="Proteomes" id="UP001269144">
    <property type="component" value="Unassembled WGS sequence"/>
</dbReference>
<comment type="cofactor">
    <cofactor evidence="1">
        <name>pyridoxal 5'-phosphate</name>
        <dbReference type="ChEBI" id="CHEBI:597326"/>
    </cofactor>
</comment>
<proteinExistence type="predicted"/>
<dbReference type="InterPro" id="IPR015421">
    <property type="entry name" value="PyrdxlP-dep_Trfase_major"/>
</dbReference>
<feature type="domain" description="Orn/Lys/Arg decarboxylases family 1 pyridoxal-P attachment site" evidence="4">
    <location>
        <begin position="291"/>
        <end position="516"/>
    </location>
</feature>
<name>A0ABU2HXM6_9RHOB</name>
<gene>
    <name evidence="5" type="ORF">RGQ15_19840</name>
</gene>
<dbReference type="RefSeq" id="WP_311162555.1">
    <property type="nucleotide sequence ID" value="NZ_JAVQLW010000004.1"/>
</dbReference>
<dbReference type="Gene3D" id="3.40.640.10">
    <property type="entry name" value="Type I PLP-dependent aspartate aminotransferase-like (Major domain)"/>
    <property type="match status" value="1"/>
</dbReference>
<dbReference type="Pfam" id="PF01276">
    <property type="entry name" value="OKR_DC_1"/>
    <property type="match status" value="2"/>
</dbReference>
<accession>A0ABU2HXM6</accession>
<keyword evidence="2" id="KW-0032">Aminotransferase</keyword>
<keyword evidence="6" id="KW-1185">Reference proteome</keyword>
<evidence type="ECO:0000313" key="5">
    <source>
        <dbReference type="EMBL" id="MDS9469814.1"/>
    </source>
</evidence>
<dbReference type="Gene3D" id="3.90.100.10">
    <property type="entry name" value="Orn/Lys/Arg decarboxylase, C-terminal domain"/>
    <property type="match status" value="1"/>
</dbReference>
<evidence type="ECO:0000313" key="6">
    <source>
        <dbReference type="Proteomes" id="UP001269144"/>
    </source>
</evidence>
<feature type="domain" description="Orn/Lys/Arg decarboxylases family 1 pyridoxal-P attachment site" evidence="4">
    <location>
        <begin position="563"/>
        <end position="739"/>
    </location>
</feature>
<sequence length="910" mass="101200">MDKPTTDSRIKRVDHFFAFPGARNDRWRYLNAACADWARSGEGAALSASLLDDIEAYEGFFAYPGRSLLATLRQRIEAGQSGAAAALAQRISESILTRSYKSDPADWQSAEAAAETPPDLNTPTLARAGGHRPYFEVLVVAPGAATRGENITQQMRRLRRTEDAFIYEAVPVGSFEEAICAVILNPAISAVTIYEGFAHESAAELPVLRDFLASARLDAASIAGADLPLSLADAIKRIRPELDLYLLSDRHVERIAGDARASGLRRVLYSVEELLELHLCILEGVDDRFRTPFFDNLKKYAMRPISTFHALPIARGKSVFKSDWIRDMGEFYGLNIFLAESSATTGGLDSLLEPTGNIKEAQDMAARAFGADHVFFVTNGTSTSNKMVHQALVAPGDIVLLDRNCHKSHHYGLVLAGGQPLYIDAFPMTEYSMYGAVPLASIKKALLDLKADGRLDRAKMVDLTNCTFDGHIYNTRRVMEECLAIKPDLIFLWDEAWFGFARWSPFLRPRTAMGAAEAIAAWMEDPASVEAHEAQAKELGKNPSAAKLMETRLIPDPRQIRLRVYQTNSTHKSMSALRQGSMLLVRDVDFASVEAQFHEAVFTHASTSPNQQLIASLDIARRQMELEGYGLVANAIEIALDIRKEVNAHPVISKYFRILGADQMIPAEYRQTGFTDFLTPGTDWEDQVRSMHEDEFCLDPTRMTLVCGTAGYDGTQFKKLMADDYDIQFNKTSRNSVLLQSNINNTRSDVANLIRVLLEISRKIEADLARGGENGRAAFAARVKSLMTDVPDLPNFSEFHEAFRWDAGKKTPEGDMRSAFYSAYYAEGCEYVPLDSPEVDKRLKSGPAMISANFVIPYPPGFPIMVPGQVITKETIDFMRKLDVKEIHGFERAKGLKLIRPDHAKDHIRK</sequence>
<dbReference type="PANTHER" id="PTHR42832:SF4">
    <property type="entry name" value="BLR3474 PROTEIN"/>
    <property type="match status" value="1"/>
</dbReference>
<dbReference type="CDD" id="cd00615">
    <property type="entry name" value="Orn_deC_like"/>
    <property type="match status" value="1"/>
</dbReference>
<evidence type="ECO:0000256" key="3">
    <source>
        <dbReference type="ARBA" id="ARBA00022679"/>
    </source>
</evidence>
<protein>
    <submittedName>
        <fullName evidence="5">Ornithine decarboxylase</fullName>
    </submittedName>
</protein>
<evidence type="ECO:0000256" key="2">
    <source>
        <dbReference type="ARBA" id="ARBA00022576"/>
    </source>
</evidence>
<dbReference type="InterPro" id="IPR015424">
    <property type="entry name" value="PyrdxlP-dep_Trfase"/>
</dbReference>
<evidence type="ECO:0000259" key="4">
    <source>
        <dbReference type="Pfam" id="PF01276"/>
    </source>
</evidence>
<dbReference type="InterPro" id="IPR000310">
    <property type="entry name" value="Orn/Lys/Arg_deCO2ase_major_dom"/>
</dbReference>
<keyword evidence="3" id="KW-0808">Transferase</keyword>
<evidence type="ECO:0000256" key="1">
    <source>
        <dbReference type="ARBA" id="ARBA00001933"/>
    </source>
</evidence>
<reference evidence="6" key="1">
    <citation type="submission" date="2023-07" db="EMBL/GenBank/DDBJ databases">
        <title>Paracoccus sp. MBLB3053 whole genome sequence.</title>
        <authorList>
            <person name="Hwang C.Y."/>
            <person name="Cho E.-S."/>
            <person name="Seo M.-J."/>
        </authorList>
    </citation>
    <scope>NUCLEOTIDE SEQUENCE [LARGE SCALE GENOMIC DNA]</scope>
    <source>
        <strain evidence="6">MBLB3053</strain>
    </source>
</reference>
<dbReference type="SUPFAM" id="SSF53383">
    <property type="entry name" value="PLP-dependent transferases"/>
    <property type="match status" value="1"/>
</dbReference>
<dbReference type="PANTHER" id="PTHR42832">
    <property type="entry name" value="AMINO ACID AMINOTRANSFERASE"/>
    <property type="match status" value="1"/>
</dbReference>
<organism evidence="5 6">
    <name type="scientific">Paracoccus aurantius</name>
    <dbReference type="NCBI Taxonomy" id="3073814"/>
    <lineage>
        <taxon>Bacteria</taxon>
        <taxon>Pseudomonadati</taxon>
        <taxon>Pseudomonadota</taxon>
        <taxon>Alphaproteobacteria</taxon>
        <taxon>Rhodobacterales</taxon>
        <taxon>Paracoccaceae</taxon>
        <taxon>Paracoccus</taxon>
    </lineage>
</organism>
<dbReference type="EMBL" id="JAVQLW010000004">
    <property type="protein sequence ID" value="MDS9469814.1"/>
    <property type="molecule type" value="Genomic_DNA"/>
</dbReference>